<evidence type="ECO:0000256" key="2">
    <source>
        <dbReference type="PROSITE-ProRule" id="PRU00335"/>
    </source>
</evidence>
<dbReference type="RefSeq" id="WP_237344320.1">
    <property type="nucleotide sequence ID" value="NZ_JABWGX010000003.1"/>
</dbReference>
<reference evidence="5 6" key="1">
    <citation type="submission" date="2023-07" db="EMBL/GenBank/DDBJ databases">
        <title>Genomic Encyclopedia of Type Strains, Phase IV (KMG-IV): sequencing the most valuable type-strain genomes for metagenomic binning, comparative biology and taxonomic classification.</title>
        <authorList>
            <person name="Goeker M."/>
        </authorList>
    </citation>
    <scope>NUCLEOTIDE SEQUENCE [LARGE SCALE GENOMIC DNA]</scope>
    <source>
        <strain evidence="5 6">DSM 3770</strain>
    </source>
</reference>
<organism evidence="5 6">
    <name type="scientific">Xanthobacter agilis</name>
    <dbReference type="NCBI Taxonomy" id="47492"/>
    <lineage>
        <taxon>Bacteria</taxon>
        <taxon>Pseudomonadati</taxon>
        <taxon>Pseudomonadota</taxon>
        <taxon>Alphaproteobacteria</taxon>
        <taxon>Hyphomicrobiales</taxon>
        <taxon>Xanthobacteraceae</taxon>
        <taxon>Xanthobacter</taxon>
    </lineage>
</organism>
<dbReference type="EMBL" id="JAUSVY010000001">
    <property type="protein sequence ID" value="MDQ0503350.1"/>
    <property type="molecule type" value="Genomic_DNA"/>
</dbReference>
<sequence length="243" mass="26290">MQPPDPPTPPAAHAGPRKRDAAATRARILDAARAAFAHAGFAGARVDAIARAAGTNVQMIYRYFGDKEGLYRAVLEATYAHLRALEQGLDLSALPPAEGIRRLVEFTFDYVQDTPDFVAIIRNENMADAAFARQMPQLNAAVRPLLDTIDALLAQGVADRVFTIRPDAADLYITILSLAITPVAQRATLSALFGFDLADPDWVAGRRGEMVDVVRLYLTAPRPATPAPTRKRRAKPAAKPPIA</sequence>
<dbReference type="Pfam" id="PF00440">
    <property type="entry name" value="TetR_N"/>
    <property type="match status" value="1"/>
</dbReference>
<feature type="DNA-binding region" description="H-T-H motif" evidence="2">
    <location>
        <begin position="45"/>
        <end position="64"/>
    </location>
</feature>
<dbReference type="SUPFAM" id="SSF48498">
    <property type="entry name" value="Tetracyclin repressor-like, C-terminal domain"/>
    <property type="match status" value="1"/>
</dbReference>
<dbReference type="Pfam" id="PF17938">
    <property type="entry name" value="TetR_C_29"/>
    <property type="match status" value="1"/>
</dbReference>
<evidence type="ECO:0000313" key="6">
    <source>
        <dbReference type="Proteomes" id="UP001241747"/>
    </source>
</evidence>
<dbReference type="InterPro" id="IPR041474">
    <property type="entry name" value="NicS_C"/>
</dbReference>
<proteinExistence type="predicted"/>
<dbReference type="PRINTS" id="PR00455">
    <property type="entry name" value="HTHTETR"/>
</dbReference>
<dbReference type="PROSITE" id="PS50977">
    <property type="entry name" value="HTH_TETR_2"/>
    <property type="match status" value="1"/>
</dbReference>
<accession>A0ABU0L8B4</accession>
<dbReference type="InterPro" id="IPR009057">
    <property type="entry name" value="Homeodomain-like_sf"/>
</dbReference>
<protein>
    <submittedName>
        <fullName evidence="5">AcrR family transcriptional regulator</fullName>
    </submittedName>
</protein>
<dbReference type="InterPro" id="IPR001647">
    <property type="entry name" value="HTH_TetR"/>
</dbReference>
<gene>
    <name evidence="5" type="ORF">QOZ94_000120</name>
</gene>
<keyword evidence="6" id="KW-1185">Reference proteome</keyword>
<dbReference type="InterPro" id="IPR050109">
    <property type="entry name" value="HTH-type_TetR-like_transc_reg"/>
</dbReference>
<evidence type="ECO:0000259" key="4">
    <source>
        <dbReference type="PROSITE" id="PS50977"/>
    </source>
</evidence>
<evidence type="ECO:0000256" key="3">
    <source>
        <dbReference type="SAM" id="MobiDB-lite"/>
    </source>
</evidence>
<evidence type="ECO:0000256" key="1">
    <source>
        <dbReference type="ARBA" id="ARBA00023125"/>
    </source>
</evidence>
<dbReference type="PANTHER" id="PTHR30328:SF54">
    <property type="entry name" value="HTH-TYPE TRANSCRIPTIONAL REPRESSOR SCO4008"/>
    <property type="match status" value="1"/>
</dbReference>
<evidence type="ECO:0000313" key="5">
    <source>
        <dbReference type="EMBL" id="MDQ0503350.1"/>
    </source>
</evidence>
<feature type="region of interest" description="Disordered" evidence="3">
    <location>
        <begin position="224"/>
        <end position="243"/>
    </location>
</feature>
<keyword evidence="1 2" id="KW-0238">DNA-binding</keyword>
<name>A0ABU0L8B4_XANAG</name>
<comment type="caution">
    <text evidence="5">The sequence shown here is derived from an EMBL/GenBank/DDBJ whole genome shotgun (WGS) entry which is preliminary data.</text>
</comment>
<dbReference type="SUPFAM" id="SSF46689">
    <property type="entry name" value="Homeodomain-like"/>
    <property type="match status" value="1"/>
</dbReference>
<dbReference type="Gene3D" id="1.10.357.10">
    <property type="entry name" value="Tetracycline Repressor, domain 2"/>
    <property type="match status" value="1"/>
</dbReference>
<feature type="domain" description="HTH tetR-type" evidence="4">
    <location>
        <begin position="22"/>
        <end position="82"/>
    </location>
</feature>
<dbReference type="Proteomes" id="UP001241747">
    <property type="component" value="Unassembled WGS sequence"/>
</dbReference>
<dbReference type="PANTHER" id="PTHR30328">
    <property type="entry name" value="TRANSCRIPTIONAL REPRESSOR"/>
    <property type="match status" value="1"/>
</dbReference>
<dbReference type="InterPro" id="IPR036271">
    <property type="entry name" value="Tet_transcr_reg_TetR-rel_C_sf"/>
</dbReference>